<proteinExistence type="predicted"/>
<evidence type="ECO:0000313" key="3">
    <source>
        <dbReference type="Proteomes" id="UP000535838"/>
    </source>
</evidence>
<feature type="domain" description="Rv2525c-like glycoside hydrolase-like" evidence="1">
    <location>
        <begin position="45"/>
        <end position="202"/>
    </location>
</feature>
<dbReference type="AlphaFoldDB" id="A0A841T3Z3"/>
<dbReference type="Pfam" id="PF08924">
    <property type="entry name" value="Rv2525c_GlyHyd-like"/>
    <property type="match status" value="1"/>
</dbReference>
<dbReference type="Gene3D" id="3.20.20.80">
    <property type="entry name" value="Glycosidases"/>
    <property type="match status" value="1"/>
</dbReference>
<reference evidence="2 3" key="1">
    <citation type="submission" date="2020-08" db="EMBL/GenBank/DDBJ databases">
        <title>Cohnella phylogeny.</title>
        <authorList>
            <person name="Dunlap C."/>
        </authorList>
    </citation>
    <scope>NUCLEOTIDE SEQUENCE [LARGE SCALE GENOMIC DNA]</scope>
    <source>
        <strain evidence="2 3">DSM 25241</strain>
    </source>
</reference>
<accession>A0A841T3Z3</accession>
<gene>
    <name evidence="2" type="ORF">H7B67_24770</name>
</gene>
<dbReference type="Proteomes" id="UP000535838">
    <property type="component" value="Unassembled WGS sequence"/>
</dbReference>
<dbReference type="SUPFAM" id="SSF51445">
    <property type="entry name" value="(Trans)glycosidases"/>
    <property type="match status" value="1"/>
</dbReference>
<organism evidence="2 3">
    <name type="scientific">Cohnella thailandensis</name>
    <dbReference type="NCBI Taxonomy" id="557557"/>
    <lineage>
        <taxon>Bacteria</taxon>
        <taxon>Bacillati</taxon>
        <taxon>Bacillota</taxon>
        <taxon>Bacilli</taxon>
        <taxon>Bacillales</taxon>
        <taxon>Paenibacillaceae</taxon>
        <taxon>Cohnella</taxon>
    </lineage>
</organism>
<comment type="caution">
    <text evidence="2">The sequence shown here is derived from an EMBL/GenBank/DDBJ whole genome shotgun (WGS) entry which is preliminary data.</text>
</comment>
<evidence type="ECO:0000313" key="2">
    <source>
        <dbReference type="EMBL" id="MBB6637355.1"/>
    </source>
</evidence>
<dbReference type="EMBL" id="JACJVQ010000021">
    <property type="protein sequence ID" value="MBB6637355.1"/>
    <property type="molecule type" value="Genomic_DNA"/>
</dbReference>
<sequence length="273" mass="29555">MNAYDLYQYDVFKPKPSEEGEKPPLATTTSGIDCATPLTAQTAKQIAAAGYKFAARYLVPANYTWKRLTRSEAEAITAAGMQIVSVYETSADRPKGGASAGKADGAAALKEARTIAQPPGSAIYFAVDYDAQPSDYNAIEAYLKAAAAELPGYGIGVYGSYAVIEEMHKRGACKHFWQTYAWSRGNESSNANIYQYKNGTSVAGVSLDLNRSFGGEGWWNTNEEEGEITMSKEDAEKIIKFLSAGWYAAVDQASKDEFNRLANEVRKAAGIPV</sequence>
<protein>
    <submittedName>
        <fullName evidence="2">DUF1906 domain-containing protein</fullName>
    </submittedName>
</protein>
<keyword evidence="3" id="KW-1185">Reference proteome</keyword>
<dbReference type="InterPro" id="IPR017853">
    <property type="entry name" value="GH"/>
</dbReference>
<evidence type="ECO:0000259" key="1">
    <source>
        <dbReference type="Pfam" id="PF08924"/>
    </source>
</evidence>
<dbReference type="InterPro" id="IPR015020">
    <property type="entry name" value="Rv2525c-like_Glyco_Hydro-like"/>
</dbReference>
<name>A0A841T3Z3_9BACL</name>